<dbReference type="RefSeq" id="WP_209343477.1">
    <property type="nucleotide sequence ID" value="NZ_JAGIQL010000134.1"/>
</dbReference>
<accession>A0A940MJD0</accession>
<organism evidence="8 9">
    <name type="scientific">Streptomyces montanisoli</name>
    <dbReference type="NCBI Taxonomy" id="2798581"/>
    <lineage>
        <taxon>Bacteria</taxon>
        <taxon>Bacillati</taxon>
        <taxon>Actinomycetota</taxon>
        <taxon>Actinomycetes</taxon>
        <taxon>Kitasatosporales</taxon>
        <taxon>Streptomycetaceae</taxon>
        <taxon>Streptomyces</taxon>
    </lineage>
</organism>
<keyword evidence="5 8" id="KW-0418">Kinase</keyword>
<dbReference type="EC" id="2.7.13.3" evidence="2"/>
<evidence type="ECO:0000259" key="7">
    <source>
        <dbReference type="SMART" id="SM00387"/>
    </source>
</evidence>
<keyword evidence="4" id="KW-0808">Transferase</keyword>
<dbReference type="GO" id="GO:0004673">
    <property type="term" value="F:protein histidine kinase activity"/>
    <property type="evidence" value="ECO:0007669"/>
    <property type="project" value="UniProtKB-EC"/>
</dbReference>
<dbReference type="SUPFAM" id="SSF55874">
    <property type="entry name" value="ATPase domain of HSP90 chaperone/DNA topoisomerase II/histidine kinase"/>
    <property type="match status" value="1"/>
</dbReference>
<evidence type="ECO:0000313" key="8">
    <source>
        <dbReference type="EMBL" id="MBP0460782.1"/>
    </source>
</evidence>
<comment type="catalytic activity">
    <reaction evidence="1">
        <text>ATP + protein L-histidine = ADP + protein N-phospho-L-histidine.</text>
        <dbReference type="EC" id="2.7.13.3"/>
    </reaction>
</comment>
<evidence type="ECO:0000256" key="1">
    <source>
        <dbReference type="ARBA" id="ARBA00000085"/>
    </source>
</evidence>
<evidence type="ECO:0000256" key="5">
    <source>
        <dbReference type="ARBA" id="ARBA00022777"/>
    </source>
</evidence>
<comment type="caution">
    <text evidence="8">The sequence shown here is derived from an EMBL/GenBank/DDBJ whole genome shotgun (WGS) entry which is preliminary data.</text>
</comment>
<protein>
    <recommendedName>
        <fullName evidence="2">histidine kinase</fullName>
        <ecNumber evidence="2">2.7.13.3</ecNumber>
    </recommendedName>
</protein>
<dbReference type="PANTHER" id="PTHR45436:SF5">
    <property type="entry name" value="SENSOR HISTIDINE KINASE TRCS"/>
    <property type="match status" value="1"/>
</dbReference>
<evidence type="ECO:0000313" key="9">
    <source>
        <dbReference type="Proteomes" id="UP000670475"/>
    </source>
</evidence>
<keyword evidence="9" id="KW-1185">Reference proteome</keyword>
<evidence type="ECO:0000256" key="3">
    <source>
        <dbReference type="ARBA" id="ARBA00022553"/>
    </source>
</evidence>
<feature type="compositionally biased region" description="Polar residues" evidence="6">
    <location>
        <begin position="463"/>
        <end position="474"/>
    </location>
</feature>
<evidence type="ECO:0000256" key="2">
    <source>
        <dbReference type="ARBA" id="ARBA00012438"/>
    </source>
</evidence>
<gene>
    <name evidence="8" type="ORF">JFN87_25370</name>
</gene>
<dbReference type="Proteomes" id="UP000670475">
    <property type="component" value="Unassembled WGS sequence"/>
</dbReference>
<dbReference type="InterPro" id="IPR036890">
    <property type="entry name" value="HATPase_C_sf"/>
</dbReference>
<sequence>AGGEVAAARAQLAATDADAAHLVNVAMPAVVKKARDGTSPDEALAAVRQPDDERLRRVLEVFAAEVSDGERRAASAGAEREALARRAREAADGLDDLMDRVLPPALARLRKGSSAGTVLGDIEVPADPALRGLMERIVKEVAIGERRALVAQTAGTKALSQVQAKAVTILADLRDMEDRYGEEVFGDLLQLDHNASQLGLLTDRLAILLGGRGSRIWNKPIVMESILRGATGRIAAYRRVRLHCSSSAAIVGFAAEGVMHLLAELIDNAANFSPPIDEVHVYVEERTAGIVVIVEDSGLKMAPQVMQLAEKAVSGRHNDLSKLQSTRLGLAVVGMLVERYRISVNYRPSSRGGTGVVVLIPPQLIAQQQNDEPPPRRPLPEAVPAPAQPPAAPPTPRDAPPAGNAYSGGPRVATPGGLPVRPPGRTMAAADRDRVQDVPPPRAARPGRDAGAQFGAFHRSRRPQQGPSDPSQES</sequence>
<evidence type="ECO:0000256" key="6">
    <source>
        <dbReference type="SAM" id="MobiDB-lite"/>
    </source>
</evidence>
<dbReference type="PANTHER" id="PTHR45436">
    <property type="entry name" value="SENSOR HISTIDINE KINASE YKOH"/>
    <property type="match status" value="1"/>
</dbReference>
<feature type="non-terminal residue" evidence="8">
    <location>
        <position position="1"/>
    </location>
</feature>
<dbReference type="GO" id="GO:0005886">
    <property type="term" value="C:plasma membrane"/>
    <property type="evidence" value="ECO:0007669"/>
    <property type="project" value="TreeGrafter"/>
</dbReference>
<dbReference type="Gene3D" id="3.30.565.10">
    <property type="entry name" value="Histidine kinase-like ATPase, C-terminal domain"/>
    <property type="match status" value="1"/>
</dbReference>
<dbReference type="GO" id="GO:0000160">
    <property type="term" value="P:phosphorelay signal transduction system"/>
    <property type="evidence" value="ECO:0007669"/>
    <property type="project" value="TreeGrafter"/>
</dbReference>
<dbReference type="EMBL" id="JAGIQL010000134">
    <property type="protein sequence ID" value="MBP0460782.1"/>
    <property type="molecule type" value="Genomic_DNA"/>
</dbReference>
<proteinExistence type="predicted"/>
<feature type="domain" description="Histidine kinase/HSP90-like ATPase" evidence="7">
    <location>
        <begin position="253"/>
        <end position="364"/>
    </location>
</feature>
<keyword evidence="3" id="KW-0597">Phosphoprotein</keyword>
<feature type="compositionally biased region" description="Pro residues" evidence="6">
    <location>
        <begin position="381"/>
        <end position="399"/>
    </location>
</feature>
<dbReference type="InterPro" id="IPR050428">
    <property type="entry name" value="TCS_sensor_his_kinase"/>
</dbReference>
<evidence type="ECO:0000256" key="4">
    <source>
        <dbReference type="ARBA" id="ARBA00022679"/>
    </source>
</evidence>
<name>A0A940MJD0_9ACTN</name>
<dbReference type="Pfam" id="PF02518">
    <property type="entry name" value="HATPase_c"/>
    <property type="match status" value="1"/>
</dbReference>
<dbReference type="SMART" id="SM00387">
    <property type="entry name" value="HATPase_c"/>
    <property type="match status" value="1"/>
</dbReference>
<dbReference type="AlphaFoldDB" id="A0A940MJD0"/>
<feature type="region of interest" description="Disordered" evidence="6">
    <location>
        <begin position="368"/>
        <end position="474"/>
    </location>
</feature>
<dbReference type="InterPro" id="IPR003594">
    <property type="entry name" value="HATPase_dom"/>
</dbReference>
<reference evidence="8" key="1">
    <citation type="submission" date="2021-03" db="EMBL/GenBank/DDBJ databases">
        <title>Whole genome sequence of Streptomyces bomunensis MMS17-BM035.</title>
        <authorList>
            <person name="Lee J.H."/>
        </authorList>
    </citation>
    <scope>NUCLEOTIDE SEQUENCE</scope>
    <source>
        <strain evidence="8">MMS17-BM035</strain>
    </source>
</reference>